<name>F8NF91_SERL9</name>
<keyword evidence="3 9" id="KW-0812">Transmembrane</keyword>
<proteinExistence type="predicted"/>
<dbReference type="RefSeq" id="XP_007312689.1">
    <property type="nucleotide sequence ID" value="XM_007312627.1"/>
</dbReference>
<dbReference type="AlphaFoldDB" id="F8NF91"/>
<dbReference type="GO" id="GO:0015031">
    <property type="term" value="P:protein transport"/>
    <property type="evidence" value="ECO:0007669"/>
    <property type="project" value="UniProtKB-KW"/>
</dbReference>
<feature type="transmembrane region" description="Helical" evidence="9">
    <location>
        <begin position="110"/>
        <end position="133"/>
    </location>
</feature>
<dbReference type="GeneID" id="18817125"/>
<dbReference type="KEGG" id="sla:SERLADRAFT_455090"/>
<dbReference type="EMBL" id="GL945428">
    <property type="protein sequence ID" value="EGO30805.1"/>
    <property type="molecule type" value="Genomic_DNA"/>
</dbReference>
<dbReference type="HOGENOM" id="CLU_086133_1_2_1"/>
<dbReference type="SUPFAM" id="SSF58038">
    <property type="entry name" value="SNARE fusion complex"/>
    <property type="match status" value="1"/>
</dbReference>
<reference evidence="10" key="1">
    <citation type="submission" date="2011-04" db="EMBL/GenBank/DDBJ databases">
        <title>Evolution of plant cell wall degrading machinery underlies the functional diversity of forest fungi.</title>
        <authorList>
            <consortium name="US DOE Joint Genome Institute (JGI-PGF)"/>
            <person name="Eastwood D.C."/>
            <person name="Floudas D."/>
            <person name="Binder M."/>
            <person name="Majcherczyk A."/>
            <person name="Schneider P."/>
            <person name="Aerts A."/>
            <person name="Asiegbu F.O."/>
            <person name="Baker S.E."/>
            <person name="Barry K."/>
            <person name="Bendiksby M."/>
            <person name="Blumentritt M."/>
            <person name="Coutinho P.M."/>
            <person name="Cullen D."/>
            <person name="Cullen D."/>
            <person name="Gathman A."/>
            <person name="Goodell B."/>
            <person name="Henrissat B."/>
            <person name="Ihrmark K."/>
            <person name="Kauserud H."/>
            <person name="Kohler A."/>
            <person name="LaButti K."/>
            <person name="Lapidus A."/>
            <person name="Lavin J.L."/>
            <person name="Lee Y.-H."/>
            <person name="Lindquist E."/>
            <person name="Lilly W."/>
            <person name="Lucas S."/>
            <person name="Morin E."/>
            <person name="Murat C."/>
            <person name="Oguiza J.A."/>
            <person name="Park J."/>
            <person name="Pisabarro A.G."/>
            <person name="Riley R."/>
            <person name="Rosling A."/>
            <person name="Salamov A."/>
            <person name="Schmidt O."/>
            <person name="Schmutz J."/>
            <person name="Skrede I."/>
            <person name="Stenlid J."/>
            <person name="Wiebenga A."/>
            <person name="Xie X."/>
            <person name="Kues U."/>
            <person name="Hibbett D.S."/>
            <person name="Hoffmeister D."/>
            <person name="Hogberg N."/>
            <person name="Martin F."/>
            <person name="Grigoriev I.V."/>
            <person name="Watkinson S.C."/>
        </authorList>
    </citation>
    <scope>NUCLEOTIDE SEQUENCE</scope>
    <source>
        <strain evidence="10">S7.9</strain>
    </source>
</reference>
<gene>
    <name evidence="10" type="ORF">SERLADRAFT_455090</name>
</gene>
<keyword evidence="7 9" id="KW-0472">Membrane</keyword>
<evidence type="ECO:0000256" key="3">
    <source>
        <dbReference type="ARBA" id="ARBA00022692"/>
    </source>
</evidence>
<evidence type="ECO:0000256" key="7">
    <source>
        <dbReference type="ARBA" id="ARBA00023136"/>
    </source>
</evidence>
<evidence type="ECO:0000256" key="4">
    <source>
        <dbReference type="ARBA" id="ARBA00022927"/>
    </source>
</evidence>
<protein>
    <recommendedName>
        <fullName evidence="11">t-SNARE coiled-coil homology domain-containing protein</fullName>
    </recommendedName>
</protein>
<organism>
    <name type="scientific">Serpula lacrymans var. lacrymans (strain S7.9)</name>
    <name type="common">Dry rot fungus</name>
    <dbReference type="NCBI Taxonomy" id="578457"/>
    <lineage>
        <taxon>Eukaryota</taxon>
        <taxon>Fungi</taxon>
        <taxon>Dikarya</taxon>
        <taxon>Basidiomycota</taxon>
        <taxon>Agaricomycotina</taxon>
        <taxon>Agaricomycetes</taxon>
        <taxon>Agaricomycetidae</taxon>
        <taxon>Boletales</taxon>
        <taxon>Coniophorineae</taxon>
        <taxon>Serpulaceae</taxon>
        <taxon>Serpula</taxon>
    </lineage>
</organism>
<evidence type="ECO:0000313" key="10">
    <source>
        <dbReference type="EMBL" id="EGO30805.1"/>
    </source>
</evidence>
<evidence type="ECO:0000256" key="8">
    <source>
        <dbReference type="ARBA" id="ARBA00046280"/>
    </source>
</evidence>
<evidence type="ECO:0000256" key="6">
    <source>
        <dbReference type="ARBA" id="ARBA00023034"/>
    </source>
</evidence>
<dbReference type="OrthoDB" id="261831at2759"/>
<evidence type="ECO:0000256" key="9">
    <source>
        <dbReference type="SAM" id="Phobius"/>
    </source>
</evidence>
<evidence type="ECO:0000256" key="1">
    <source>
        <dbReference type="ARBA" id="ARBA00004394"/>
    </source>
</evidence>
<dbReference type="Proteomes" id="UP000008064">
    <property type="component" value="Unassembled WGS sequence"/>
</dbReference>
<evidence type="ECO:0000256" key="5">
    <source>
        <dbReference type="ARBA" id="ARBA00022989"/>
    </source>
</evidence>
<accession>F8NF91</accession>
<keyword evidence="4" id="KW-0653">Protein transport</keyword>
<keyword evidence="2" id="KW-0813">Transport</keyword>
<dbReference type="PANTHER" id="PTHR12791">
    <property type="entry name" value="GOLGI SNARE BET1-RELATED"/>
    <property type="match status" value="1"/>
</dbReference>
<evidence type="ECO:0000256" key="2">
    <source>
        <dbReference type="ARBA" id="ARBA00022448"/>
    </source>
</evidence>
<dbReference type="GO" id="GO:0000139">
    <property type="term" value="C:Golgi membrane"/>
    <property type="evidence" value="ECO:0007669"/>
    <property type="project" value="UniProtKB-SubCell"/>
</dbReference>
<comment type="subcellular location">
    <subcellularLocation>
        <location evidence="8">Endomembrane system</location>
        <topology evidence="8">Single-pass type IV membrane protein</topology>
    </subcellularLocation>
    <subcellularLocation>
        <location evidence="1">Golgi apparatus membrane</location>
    </subcellularLocation>
</comment>
<sequence length="135" mass="15511">MSQRVSNVLRDRSSILGLNSSSGLSNSLPLDHSILPQPNRFFDDLEGQNDTHMDTLHVKLRQLKDLTVGIRNEVRSSTAQFGQMNDAFSETSGILAGSFRRMNNMSQRQGCHWVGYIIFMTIVFWFFVLVWWLRS</sequence>
<evidence type="ECO:0008006" key="11">
    <source>
        <dbReference type="Google" id="ProtNLM"/>
    </source>
</evidence>
<keyword evidence="5 9" id="KW-1133">Transmembrane helix</keyword>
<dbReference type="CDD" id="cd15853">
    <property type="entry name" value="SNARE_Bet1"/>
    <property type="match status" value="1"/>
</dbReference>
<keyword evidence="6" id="KW-0333">Golgi apparatus</keyword>
<dbReference type="InterPro" id="IPR039899">
    <property type="entry name" value="BET1_SNARE"/>
</dbReference>